<comment type="caution">
    <text evidence="1">The sequence shown here is derived from an EMBL/GenBank/DDBJ whole genome shotgun (WGS) entry which is preliminary data.</text>
</comment>
<protein>
    <submittedName>
        <fullName evidence="1">Uncharacterized protein</fullName>
    </submittedName>
</protein>
<evidence type="ECO:0000313" key="1">
    <source>
        <dbReference type="EMBL" id="PHH43128.1"/>
    </source>
</evidence>
<name>A0A2C5VWN9_PSEPU</name>
<dbReference type="AlphaFoldDB" id="A0A2C5VWN9"/>
<evidence type="ECO:0000313" key="2">
    <source>
        <dbReference type="Proteomes" id="UP000222460"/>
    </source>
</evidence>
<proteinExistence type="predicted"/>
<sequence length="116" mass="13376">MKSPNAFFEAPFLHNTQSPYIMTYDEFLGGKLRCSVVARYPNKIGETLTFYLIADTPYPSLDIIEIYSEQELWGTNVDRTRFSELEGKQVHAFFVVTRDSTFVGFSAMLRFEILAQ</sequence>
<accession>A0A2C5VWN9</accession>
<reference evidence="2" key="1">
    <citation type="submission" date="2017-10" db="EMBL/GenBank/DDBJ databases">
        <title>FDA dAtabase for Regulatory Grade micrObial Sequences (FDA-ARGOS): Supporting development and validation of Infectious Disease Dx tests.</title>
        <authorList>
            <person name="Goldberg B."/>
            <person name="Campos J."/>
            <person name="Tallon L."/>
            <person name="Sadzewicz L."/>
            <person name="Ott S."/>
            <person name="Zhao X."/>
            <person name="Nagaraj S."/>
            <person name="Vavikolanu K."/>
            <person name="Aluvathingal J."/>
            <person name="Nadendla S."/>
            <person name="Geyer C."/>
            <person name="Sichtig H."/>
        </authorList>
    </citation>
    <scope>NUCLEOTIDE SEQUENCE [LARGE SCALE GENOMIC DNA]</scope>
    <source>
        <strain evidence="2">FDAARGOS_376</strain>
    </source>
</reference>
<organism evidence="1 2">
    <name type="scientific">Pseudomonas putida</name>
    <name type="common">Arthrobacter siderocapsulatus</name>
    <dbReference type="NCBI Taxonomy" id="303"/>
    <lineage>
        <taxon>Bacteria</taxon>
        <taxon>Pseudomonadati</taxon>
        <taxon>Pseudomonadota</taxon>
        <taxon>Gammaproteobacteria</taxon>
        <taxon>Pseudomonadales</taxon>
        <taxon>Pseudomonadaceae</taxon>
        <taxon>Pseudomonas</taxon>
    </lineage>
</organism>
<gene>
    <name evidence="1" type="ORF">CRX57_23900</name>
</gene>
<dbReference type="Proteomes" id="UP000222460">
    <property type="component" value="Unassembled WGS sequence"/>
</dbReference>
<dbReference type="EMBL" id="PDKZ01000002">
    <property type="protein sequence ID" value="PHH43128.1"/>
    <property type="molecule type" value="Genomic_DNA"/>
</dbReference>
<dbReference type="RefSeq" id="WP_098967842.1">
    <property type="nucleotide sequence ID" value="NZ_PDKZ01000002.1"/>
</dbReference>